<organism evidence="1 2">
    <name type="scientific">Corynebacterium matruchotii ATCC 33806</name>
    <dbReference type="NCBI Taxonomy" id="566549"/>
    <lineage>
        <taxon>Bacteria</taxon>
        <taxon>Bacillati</taxon>
        <taxon>Actinomycetota</taxon>
        <taxon>Actinomycetes</taxon>
        <taxon>Mycobacteriales</taxon>
        <taxon>Corynebacteriaceae</taxon>
        <taxon>Corynebacterium</taxon>
    </lineage>
</organism>
<proteinExistence type="predicted"/>
<sequence length="67" mass="7220">MRGAVPGVGERVCGFRQIRSHELIPRIVLARPIRDDAGYQPVSRLGLAEGSAGPCRAFRAEHRPVGG</sequence>
<dbReference type="AlphaFoldDB" id="C0E7L8"/>
<comment type="caution">
    <text evidence="1">The sequence shown here is derived from an EMBL/GenBank/DDBJ whole genome shotgun (WGS) entry which is preliminary data.</text>
</comment>
<evidence type="ECO:0000313" key="2">
    <source>
        <dbReference type="Proteomes" id="UP000006247"/>
    </source>
</evidence>
<name>C0E7L8_9CORY</name>
<gene>
    <name evidence="1" type="ORF">CORMATOL_03007</name>
</gene>
<accession>C0E7L8</accession>
<evidence type="ECO:0000313" key="1">
    <source>
        <dbReference type="EMBL" id="EEG25393.1"/>
    </source>
</evidence>
<dbReference type="EMBL" id="ACEB01000053">
    <property type="protein sequence ID" value="EEG25393.1"/>
    <property type="molecule type" value="Genomic_DNA"/>
</dbReference>
<protein>
    <submittedName>
        <fullName evidence="1">Uncharacterized protein</fullName>
    </submittedName>
</protein>
<reference evidence="1 2" key="1">
    <citation type="submission" date="2009-01" db="EMBL/GenBank/DDBJ databases">
        <authorList>
            <person name="Fulton L."/>
            <person name="Clifton S."/>
            <person name="Chinwalla A.T."/>
            <person name="Mitreva M."/>
            <person name="Sodergren E."/>
            <person name="Weinstock G."/>
            <person name="Clifton S."/>
            <person name="Dooling D.J."/>
            <person name="Fulton B."/>
            <person name="Minx P."/>
            <person name="Pepin K.H."/>
            <person name="Johnson M."/>
            <person name="Bhonagiri V."/>
            <person name="Nash W.E."/>
            <person name="Mardis E.R."/>
            <person name="Wilson R.K."/>
        </authorList>
    </citation>
    <scope>NUCLEOTIDE SEQUENCE [LARGE SCALE GENOMIC DNA]</scope>
    <source>
        <strain evidence="1 2">ATCC 33806</strain>
    </source>
</reference>
<dbReference type="Proteomes" id="UP000006247">
    <property type="component" value="Unassembled WGS sequence"/>
</dbReference>
<dbReference type="HOGENOM" id="CLU_2805184_0_0_11"/>